<gene>
    <name evidence="1" type="ORF">CIPAW_11G060000</name>
</gene>
<dbReference type="EMBL" id="CM031819">
    <property type="protein sequence ID" value="KAG6635682.1"/>
    <property type="molecule type" value="Genomic_DNA"/>
</dbReference>
<organism evidence="1 2">
    <name type="scientific">Carya illinoinensis</name>
    <name type="common">Pecan</name>
    <dbReference type="NCBI Taxonomy" id="32201"/>
    <lineage>
        <taxon>Eukaryota</taxon>
        <taxon>Viridiplantae</taxon>
        <taxon>Streptophyta</taxon>
        <taxon>Embryophyta</taxon>
        <taxon>Tracheophyta</taxon>
        <taxon>Spermatophyta</taxon>
        <taxon>Magnoliopsida</taxon>
        <taxon>eudicotyledons</taxon>
        <taxon>Gunneridae</taxon>
        <taxon>Pentapetalae</taxon>
        <taxon>rosids</taxon>
        <taxon>fabids</taxon>
        <taxon>Fagales</taxon>
        <taxon>Juglandaceae</taxon>
        <taxon>Carya</taxon>
    </lineage>
</organism>
<keyword evidence="2" id="KW-1185">Reference proteome</keyword>
<reference evidence="1" key="1">
    <citation type="submission" date="2020-12" db="EMBL/GenBank/DDBJ databases">
        <title>WGS assembly of Carya illinoinensis cv. Pawnee.</title>
        <authorList>
            <person name="Platts A."/>
            <person name="Shu S."/>
            <person name="Wright S."/>
            <person name="Barry K."/>
            <person name="Edger P."/>
            <person name="Pires J.C."/>
            <person name="Schmutz J."/>
        </authorList>
    </citation>
    <scope>NUCLEOTIDE SEQUENCE</scope>
    <source>
        <tissue evidence="1">Leaf</tissue>
    </source>
</reference>
<dbReference type="AlphaFoldDB" id="A0A8T1P2C3"/>
<feature type="non-terminal residue" evidence="1">
    <location>
        <position position="113"/>
    </location>
</feature>
<name>A0A8T1P2C3_CARIL</name>
<dbReference type="Proteomes" id="UP000811609">
    <property type="component" value="Chromosome 11"/>
</dbReference>
<sequence length="113" mass="13387">TKEPISGTIIQEAWGKQVRGNPSFILCSKIKTIKEALKLWNKVHFGRIQEKIKQLESEITHLQSSQPNPKSIQKENQLKIQLQDQLRHEETLWRQKSRINWLTTLDLNTKFYH</sequence>
<proteinExistence type="predicted"/>
<accession>A0A8T1P2C3</accession>
<comment type="caution">
    <text evidence="1">The sequence shown here is derived from an EMBL/GenBank/DDBJ whole genome shotgun (WGS) entry which is preliminary data.</text>
</comment>
<protein>
    <submittedName>
        <fullName evidence="1">Uncharacterized protein</fullName>
    </submittedName>
</protein>
<evidence type="ECO:0000313" key="2">
    <source>
        <dbReference type="Proteomes" id="UP000811609"/>
    </source>
</evidence>
<feature type="non-terminal residue" evidence="1">
    <location>
        <position position="1"/>
    </location>
</feature>
<evidence type="ECO:0000313" key="1">
    <source>
        <dbReference type="EMBL" id="KAG6635682.1"/>
    </source>
</evidence>